<dbReference type="PANTHER" id="PTHR40074:SF2">
    <property type="entry name" value="O-ACETYLTRANSFERASE WECH"/>
    <property type="match status" value="1"/>
</dbReference>
<keyword evidence="5 7" id="KW-1133">Transmembrane helix</keyword>
<dbReference type="AlphaFoldDB" id="A0AB38A8E8"/>
<dbReference type="InterPro" id="IPR002656">
    <property type="entry name" value="Acyl_transf_3_dom"/>
</dbReference>
<evidence type="ECO:0000256" key="3">
    <source>
        <dbReference type="ARBA" id="ARBA00022475"/>
    </source>
</evidence>
<feature type="transmembrane region" description="Helical" evidence="7">
    <location>
        <begin position="290"/>
        <end position="310"/>
    </location>
</feature>
<evidence type="ECO:0000256" key="5">
    <source>
        <dbReference type="ARBA" id="ARBA00022989"/>
    </source>
</evidence>
<organism evidence="9 10">
    <name type="scientific">Atopobium minutum</name>
    <dbReference type="NCBI Taxonomy" id="1381"/>
    <lineage>
        <taxon>Bacteria</taxon>
        <taxon>Bacillati</taxon>
        <taxon>Actinomycetota</taxon>
        <taxon>Coriobacteriia</taxon>
        <taxon>Coriobacteriales</taxon>
        <taxon>Atopobiaceae</taxon>
        <taxon>Atopobium</taxon>
    </lineage>
</organism>
<feature type="transmembrane region" description="Helical" evidence="7">
    <location>
        <begin position="221"/>
        <end position="242"/>
    </location>
</feature>
<evidence type="ECO:0000256" key="7">
    <source>
        <dbReference type="SAM" id="Phobius"/>
    </source>
</evidence>
<feature type="transmembrane region" description="Helical" evidence="7">
    <location>
        <begin position="331"/>
        <end position="351"/>
    </location>
</feature>
<accession>A0AB38A8E8</accession>
<evidence type="ECO:0000313" key="9">
    <source>
        <dbReference type="EMBL" id="SEC27710.1"/>
    </source>
</evidence>
<evidence type="ECO:0000256" key="4">
    <source>
        <dbReference type="ARBA" id="ARBA00022692"/>
    </source>
</evidence>
<feature type="domain" description="Acyltransferase 3" evidence="8">
    <location>
        <begin position="44"/>
        <end position="382"/>
    </location>
</feature>
<dbReference type="GO" id="GO:0009246">
    <property type="term" value="P:enterobacterial common antigen biosynthetic process"/>
    <property type="evidence" value="ECO:0007669"/>
    <property type="project" value="TreeGrafter"/>
</dbReference>
<feature type="transmembrane region" description="Helical" evidence="7">
    <location>
        <begin position="249"/>
        <end position="270"/>
    </location>
</feature>
<feature type="transmembrane region" description="Helical" evidence="7">
    <location>
        <begin position="371"/>
        <end position="392"/>
    </location>
</feature>
<dbReference type="Proteomes" id="UP000183687">
    <property type="component" value="Unassembled WGS sequence"/>
</dbReference>
<name>A0AB38A8E8_9ACTN</name>
<feature type="transmembrane region" description="Helical" evidence="7">
    <location>
        <begin position="189"/>
        <end position="209"/>
    </location>
</feature>
<comment type="similarity">
    <text evidence="2">Belongs to the acyltransferase 3 family.</text>
</comment>
<gene>
    <name evidence="9" type="ORF">SAMN04489746_1583</name>
</gene>
<feature type="transmembrane region" description="Helical" evidence="7">
    <location>
        <begin position="162"/>
        <end position="182"/>
    </location>
</feature>
<evidence type="ECO:0000259" key="8">
    <source>
        <dbReference type="Pfam" id="PF01757"/>
    </source>
</evidence>
<evidence type="ECO:0000256" key="6">
    <source>
        <dbReference type="ARBA" id="ARBA00023136"/>
    </source>
</evidence>
<reference evidence="9 10" key="1">
    <citation type="submission" date="2016-10" db="EMBL/GenBank/DDBJ databases">
        <authorList>
            <person name="Varghese N."/>
            <person name="Submissions S."/>
        </authorList>
    </citation>
    <scope>NUCLEOTIDE SEQUENCE [LARGE SCALE GENOMIC DNA]</scope>
    <source>
        <strain evidence="9 10">DSM 20586</strain>
    </source>
</reference>
<keyword evidence="6 7" id="KW-0472">Membrane</keyword>
<dbReference type="GO" id="GO:0016413">
    <property type="term" value="F:O-acetyltransferase activity"/>
    <property type="evidence" value="ECO:0007669"/>
    <property type="project" value="TreeGrafter"/>
</dbReference>
<evidence type="ECO:0000256" key="2">
    <source>
        <dbReference type="ARBA" id="ARBA00007400"/>
    </source>
</evidence>
<comment type="caution">
    <text evidence="9">The sequence shown here is derived from an EMBL/GenBank/DDBJ whole genome shotgun (WGS) entry which is preliminary data.</text>
</comment>
<comment type="subcellular location">
    <subcellularLocation>
        <location evidence="1">Cell membrane</location>
        <topology evidence="1">Multi-pass membrane protein</topology>
    </subcellularLocation>
</comment>
<evidence type="ECO:0000256" key="1">
    <source>
        <dbReference type="ARBA" id="ARBA00004651"/>
    </source>
</evidence>
<evidence type="ECO:0000313" key="10">
    <source>
        <dbReference type="Proteomes" id="UP000183687"/>
    </source>
</evidence>
<proteinExistence type="inferred from homology"/>
<dbReference type="PANTHER" id="PTHR40074">
    <property type="entry name" value="O-ACETYLTRANSFERASE WECH"/>
    <property type="match status" value="1"/>
</dbReference>
<dbReference type="EMBL" id="FNSH01000002">
    <property type="protein sequence ID" value="SEC27710.1"/>
    <property type="molecule type" value="Genomic_DNA"/>
</dbReference>
<sequence length="399" mass="45005">MSEENNQSVIAQQPKSTASMIATASAASIASAHTRLLSYSVLNILSCFAVVMLHVTLVYFSPVRDQVWYVSLFWQVMGKFSVPVFFMLSGANLLGYRKKYSTEQFLCKRVKRVVVPLIISSILVYLAYGLLPDHFYGAQQLANSLGVQDFIRRFCTNQICDVYWFLYSLVYLYVLTPLLALIVEDEKILKLFLLVSCVLGFVLPTVNWFHDFTGITQLFAWPFFTDNWAFYYVLGYFVATYIKPSKKSAIIAVVSLVASLTAMYCLARIANSATSFSAGLYFPDKPTDNFWTSPNNILTVIQACALFHAVRCSEPLLQKLPAGMQTILNRIAVLTFGIYLFHYPAINWLGVQLGTHPRASQLLSMHPFIKGLLIFVVVGLLVLLYQTIARFVRKAVRSK</sequence>
<dbReference type="RefSeq" id="WP_002563837.1">
    <property type="nucleotide sequence ID" value="NZ_CALJSN010000005.1"/>
</dbReference>
<protein>
    <submittedName>
        <fullName evidence="9">Surface polysaccharide O-acyltransferase, integral membrane enzyme</fullName>
    </submittedName>
</protein>
<dbReference type="GO" id="GO:0005886">
    <property type="term" value="C:plasma membrane"/>
    <property type="evidence" value="ECO:0007669"/>
    <property type="project" value="UniProtKB-SubCell"/>
</dbReference>
<keyword evidence="3" id="KW-1003">Cell membrane</keyword>
<feature type="transmembrane region" description="Helical" evidence="7">
    <location>
        <begin position="36"/>
        <end position="60"/>
    </location>
</feature>
<feature type="transmembrane region" description="Helical" evidence="7">
    <location>
        <begin position="72"/>
        <end position="93"/>
    </location>
</feature>
<dbReference type="Pfam" id="PF01757">
    <property type="entry name" value="Acyl_transf_3"/>
    <property type="match status" value="1"/>
</dbReference>
<feature type="transmembrane region" description="Helical" evidence="7">
    <location>
        <begin position="113"/>
        <end position="131"/>
    </location>
</feature>
<keyword evidence="4 7" id="KW-0812">Transmembrane</keyword>